<dbReference type="PaxDb" id="4097-A0A1S4D760"/>
<evidence type="ECO:0000313" key="2">
    <source>
        <dbReference type="RefSeq" id="XP_016509222.1"/>
    </source>
</evidence>
<feature type="compositionally biased region" description="Polar residues" evidence="1">
    <location>
        <begin position="50"/>
        <end position="94"/>
    </location>
</feature>
<accession>A0A1S4D760</accession>
<sequence length="111" mass="11987">MPKQNRVKNLFKSIKGSFSLAPEQSSHAQSQAQASYSSSGRDSLRHTQPIIPSSSTNRVSSQNGIPASSINRVSSQNRIPSSSTNRVSSQNDGNTICLIERNEVIVDTGKN</sequence>
<reference evidence="2" key="1">
    <citation type="submission" date="2025-08" db="UniProtKB">
        <authorList>
            <consortium name="RefSeq"/>
        </authorList>
    </citation>
    <scope>IDENTIFICATION</scope>
</reference>
<dbReference type="AlphaFoldDB" id="A0A1S4D760"/>
<feature type="compositionally biased region" description="Low complexity" evidence="1">
    <location>
        <begin position="24"/>
        <end position="39"/>
    </location>
</feature>
<dbReference type="KEGG" id="nta:107826721"/>
<evidence type="ECO:0000256" key="1">
    <source>
        <dbReference type="SAM" id="MobiDB-lite"/>
    </source>
</evidence>
<organism evidence="2">
    <name type="scientific">Nicotiana tabacum</name>
    <name type="common">Common tobacco</name>
    <dbReference type="NCBI Taxonomy" id="4097"/>
    <lineage>
        <taxon>Eukaryota</taxon>
        <taxon>Viridiplantae</taxon>
        <taxon>Streptophyta</taxon>
        <taxon>Embryophyta</taxon>
        <taxon>Tracheophyta</taxon>
        <taxon>Spermatophyta</taxon>
        <taxon>Magnoliopsida</taxon>
        <taxon>eudicotyledons</taxon>
        <taxon>Gunneridae</taxon>
        <taxon>Pentapetalae</taxon>
        <taxon>asterids</taxon>
        <taxon>lamiids</taxon>
        <taxon>Solanales</taxon>
        <taxon>Solanaceae</taxon>
        <taxon>Nicotianoideae</taxon>
        <taxon>Nicotianeae</taxon>
        <taxon>Nicotiana</taxon>
    </lineage>
</organism>
<proteinExistence type="predicted"/>
<protein>
    <submittedName>
        <fullName evidence="2">Uncharacterized protein</fullName>
    </submittedName>
</protein>
<feature type="region of interest" description="Disordered" evidence="1">
    <location>
        <begin position="18"/>
        <end position="94"/>
    </location>
</feature>
<name>A0A1S4D760_TOBAC</name>
<dbReference type="OrthoDB" id="10558836at2759"/>
<gene>
    <name evidence="2" type="primary">LOC107826721</name>
</gene>
<dbReference type="RefSeq" id="XP_016509222.1">
    <property type="nucleotide sequence ID" value="XM_016653736.1"/>
</dbReference>